<dbReference type="AlphaFoldDB" id="A0A0J9VRJ5"/>
<dbReference type="EMBL" id="DS231713">
    <property type="protein sequence ID" value="KNB13614.1"/>
    <property type="molecule type" value="Genomic_DNA"/>
</dbReference>
<sequence>MAYDSSRQYSQSMYPHSNTFQTPASSLLPPCYLDSVAIDPASISQDLTCAALWPKSDFSTPSVDHPFPAYPNHSSVPDPHLYYWPFWNPWNPWDANYWFPDPQEYPSSYFLPHQTVWETTPFASTHDTLQQQPSLPYLPEGTCFGTGTIDLSFLPPDERYIVDLRLKNEKWKFIQVGYAKYWKPMTISGLAMKLGRIRKRNKCLEHIIPVKPHKRLRASSTIYAFSSP</sequence>
<dbReference type="VEuPathDB" id="FungiDB:FOXG_20857"/>
<reference evidence="1" key="1">
    <citation type="submission" date="2007-04" db="EMBL/GenBank/DDBJ databases">
        <authorList>
            <consortium name="The Broad Institute Genome Sequencing Platform"/>
            <person name="Birren B."/>
            <person name="Lander E."/>
            <person name="Galagan J."/>
            <person name="Nusbaum C."/>
            <person name="Devon K."/>
            <person name="Ma L.-J."/>
            <person name="Jaffe D."/>
            <person name="Butler J."/>
            <person name="Alvarez P."/>
            <person name="Gnerre S."/>
            <person name="Grabherr M."/>
            <person name="Kleber M."/>
            <person name="Mauceli E."/>
            <person name="Brockman W."/>
            <person name="MacCallum I.A."/>
            <person name="Young S."/>
            <person name="LaButti K."/>
            <person name="DeCaprio D."/>
            <person name="Crawford M."/>
            <person name="Koehrsen M."/>
            <person name="Engels R."/>
            <person name="Montgomery P."/>
            <person name="Pearson M."/>
            <person name="Howarth C."/>
            <person name="Larson L."/>
            <person name="White J."/>
            <person name="O'Leary S."/>
            <person name="Kodira C."/>
            <person name="Zeng Q."/>
            <person name="Yandava C."/>
            <person name="Alvarado L."/>
            <person name="Kistler C."/>
            <person name="Shim W.-B."/>
            <person name="Kang S."/>
            <person name="Woloshuk C."/>
        </authorList>
    </citation>
    <scope>NUCLEOTIDE SEQUENCE</scope>
    <source>
        <strain evidence="1">4287</strain>
    </source>
</reference>
<organism evidence="1 2">
    <name type="scientific">Fusarium oxysporum f. sp. lycopersici (strain 4287 / CBS 123668 / FGSC 9935 / NRRL 34936)</name>
    <name type="common">Fusarium vascular wilt of tomato</name>
    <dbReference type="NCBI Taxonomy" id="426428"/>
    <lineage>
        <taxon>Eukaryota</taxon>
        <taxon>Fungi</taxon>
        <taxon>Dikarya</taxon>
        <taxon>Ascomycota</taxon>
        <taxon>Pezizomycotina</taxon>
        <taxon>Sordariomycetes</taxon>
        <taxon>Hypocreomycetidae</taxon>
        <taxon>Hypocreales</taxon>
        <taxon>Nectriaceae</taxon>
        <taxon>Fusarium</taxon>
        <taxon>Fusarium oxysporum species complex</taxon>
    </lineage>
</organism>
<accession>A0A0J9VRJ5</accession>
<dbReference type="RefSeq" id="XP_018251659.1">
    <property type="nucleotide sequence ID" value="XM_018401169.1"/>
</dbReference>
<name>A0A0J9VRJ5_FUSO4</name>
<dbReference type="OrthoDB" id="5000174at2759"/>
<evidence type="ECO:0000313" key="2">
    <source>
        <dbReference type="Proteomes" id="UP000009097"/>
    </source>
</evidence>
<gene>
    <name evidence="1" type="ORF">FOXG_20857</name>
</gene>
<dbReference type="GeneID" id="28961563"/>
<proteinExistence type="predicted"/>
<dbReference type="KEGG" id="fox:FOXG_20857"/>
<reference evidence="1" key="2">
    <citation type="journal article" date="2010" name="Nature">
        <title>Comparative genomics reveals mobile pathogenicity chromosomes in Fusarium.</title>
        <authorList>
            <person name="Ma L.J."/>
            <person name="van der Does H.C."/>
            <person name="Borkovich K.A."/>
            <person name="Coleman J.J."/>
            <person name="Daboussi M.J."/>
            <person name="Di Pietro A."/>
            <person name="Dufresne M."/>
            <person name="Freitag M."/>
            <person name="Grabherr M."/>
            <person name="Henrissat B."/>
            <person name="Houterman P.M."/>
            <person name="Kang S."/>
            <person name="Shim W.B."/>
            <person name="Woloshuk C."/>
            <person name="Xie X."/>
            <person name="Xu J.R."/>
            <person name="Antoniw J."/>
            <person name="Baker S.E."/>
            <person name="Bluhm B.H."/>
            <person name="Breakspear A."/>
            <person name="Brown D.W."/>
            <person name="Butchko R.A."/>
            <person name="Chapman S."/>
            <person name="Coulson R."/>
            <person name="Coutinho P.M."/>
            <person name="Danchin E.G."/>
            <person name="Diener A."/>
            <person name="Gale L.R."/>
            <person name="Gardiner D.M."/>
            <person name="Goff S."/>
            <person name="Hammond-Kosack K.E."/>
            <person name="Hilburn K."/>
            <person name="Hua-Van A."/>
            <person name="Jonkers W."/>
            <person name="Kazan K."/>
            <person name="Kodira C.D."/>
            <person name="Koehrsen M."/>
            <person name="Kumar L."/>
            <person name="Lee Y.H."/>
            <person name="Li L."/>
            <person name="Manners J.M."/>
            <person name="Miranda-Saavedra D."/>
            <person name="Mukherjee M."/>
            <person name="Park G."/>
            <person name="Park J."/>
            <person name="Park S.Y."/>
            <person name="Proctor R.H."/>
            <person name="Regev A."/>
            <person name="Ruiz-Roldan M.C."/>
            <person name="Sain D."/>
            <person name="Sakthikumar S."/>
            <person name="Sykes S."/>
            <person name="Schwartz D.C."/>
            <person name="Turgeon B.G."/>
            <person name="Wapinski I."/>
            <person name="Yoder O."/>
            <person name="Young S."/>
            <person name="Zeng Q."/>
            <person name="Zhou S."/>
            <person name="Galagan J."/>
            <person name="Cuomo C.A."/>
            <person name="Kistler H.C."/>
            <person name="Rep M."/>
        </authorList>
    </citation>
    <scope>NUCLEOTIDE SEQUENCE [LARGE SCALE GENOMIC DNA]</scope>
    <source>
        <strain evidence="1">4287</strain>
    </source>
</reference>
<evidence type="ECO:0000313" key="1">
    <source>
        <dbReference type="EMBL" id="KNB13614.1"/>
    </source>
</evidence>
<protein>
    <submittedName>
        <fullName evidence="1">Uncharacterized protein</fullName>
    </submittedName>
</protein>
<dbReference type="Proteomes" id="UP000009097">
    <property type="component" value="Unassembled WGS sequence"/>
</dbReference>